<name>A0A2T0PVI1_9ACTN</name>
<sequence>MKTVVVTGGTDGMGAALVRHYLRNGDRVVAVGRSRAKFAALLASVAADTPSAADRAEFIGADLSLVAESGRVASRIRSGFERVDALVLAASFIRQRRHVTAEGREASWVLFFVSKYVLVTALADRLAAAERPVVVNTSVPGAKAGALDFADLELEHGFTFTRSNARQRRANELLGILATDRNPRLGYVTWGPAKLVKTGFAGEVGPAMKYTAALLAPLVGQSADTAVRPIIELIADPPTGRAAYRGSRRVPLIEGADDPGDAHRLAAAVTAHPTDR</sequence>
<dbReference type="RefSeq" id="WP_106251696.1">
    <property type="nucleotide sequence ID" value="NZ_PVZC01000009.1"/>
</dbReference>
<dbReference type="GO" id="GO:0016491">
    <property type="term" value="F:oxidoreductase activity"/>
    <property type="evidence" value="ECO:0007669"/>
    <property type="project" value="UniProtKB-KW"/>
</dbReference>
<dbReference type="EMBL" id="PVZC01000009">
    <property type="protein sequence ID" value="PRX95543.1"/>
    <property type="molecule type" value="Genomic_DNA"/>
</dbReference>
<keyword evidence="1" id="KW-0560">Oxidoreductase</keyword>
<comment type="caution">
    <text evidence="2">The sequence shown here is derived from an EMBL/GenBank/DDBJ whole genome shotgun (WGS) entry which is preliminary data.</text>
</comment>
<proteinExistence type="predicted"/>
<gene>
    <name evidence="2" type="ORF">CLV72_109152</name>
</gene>
<accession>A0A2T0PVI1</accession>
<keyword evidence="3" id="KW-1185">Reference proteome</keyword>
<dbReference type="OrthoDB" id="2860165at2"/>
<dbReference type="InterPro" id="IPR052228">
    <property type="entry name" value="Sec_Metab_Biosynth_Oxidored"/>
</dbReference>
<dbReference type="Proteomes" id="UP000237846">
    <property type="component" value="Unassembled WGS sequence"/>
</dbReference>
<dbReference type="PANTHER" id="PTHR47534">
    <property type="entry name" value="YALI0E05731P"/>
    <property type="match status" value="1"/>
</dbReference>
<protein>
    <submittedName>
        <fullName evidence="2">Short subunit dehydrogenase</fullName>
    </submittedName>
</protein>
<evidence type="ECO:0000256" key="1">
    <source>
        <dbReference type="ARBA" id="ARBA00023002"/>
    </source>
</evidence>
<dbReference type="InterPro" id="IPR002347">
    <property type="entry name" value="SDR_fam"/>
</dbReference>
<reference evidence="2 3" key="1">
    <citation type="submission" date="2018-03" db="EMBL/GenBank/DDBJ databases">
        <title>Genomic Encyclopedia of Archaeal and Bacterial Type Strains, Phase II (KMG-II): from individual species to whole genera.</title>
        <authorList>
            <person name="Goeker M."/>
        </authorList>
    </citation>
    <scope>NUCLEOTIDE SEQUENCE [LARGE SCALE GENOMIC DNA]</scope>
    <source>
        <strain evidence="2 3">DSM 45601</strain>
    </source>
</reference>
<organism evidence="2 3">
    <name type="scientific">Allonocardiopsis opalescens</name>
    <dbReference type="NCBI Taxonomy" id="1144618"/>
    <lineage>
        <taxon>Bacteria</taxon>
        <taxon>Bacillati</taxon>
        <taxon>Actinomycetota</taxon>
        <taxon>Actinomycetes</taxon>
        <taxon>Streptosporangiales</taxon>
        <taxon>Allonocardiopsis</taxon>
    </lineage>
</organism>
<evidence type="ECO:0000313" key="2">
    <source>
        <dbReference type="EMBL" id="PRX95543.1"/>
    </source>
</evidence>
<dbReference type="Pfam" id="PF00106">
    <property type="entry name" value="adh_short"/>
    <property type="match status" value="1"/>
</dbReference>
<dbReference type="AlphaFoldDB" id="A0A2T0PVI1"/>
<dbReference type="InterPro" id="IPR036291">
    <property type="entry name" value="NAD(P)-bd_dom_sf"/>
</dbReference>
<evidence type="ECO:0000313" key="3">
    <source>
        <dbReference type="Proteomes" id="UP000237846"/>
    </source>
</evidence>
<dbReference type="SUPFAM" id="SSF51735">
    <property type="entry name" value="NAD(P)-binding Rossmann-fold domains"/>
    <property type="match status" value="1"/>
</dbReference>
<dbReference type="Gene3D" id="3.40.50.720">
    <property type="entry name" value="NAD(P)-binding Rossmann-like Domain"/>
    <property type="match status" value="1"/>
</dbReference>
<dbReference type="PANTHER" id="PTHR47534:SF3">
    <property type="entry name" value="ALCOHOL DEHYDROGENASE-LIKE C-TERMINAL DOMAIN-CONTAINING PROTEIN"/>
    <property type="match status" value="1"/>
</dbReference>